<dbReference type="PANTHER" id="PTHR35569:SF1">
    <property type="entry name" value="CYANAMIDE HYDRATASE DDI2-RELATED"/>
    <property type="match status" value="1"/>
</dbReference>
<organism evidence="1 2">
    <name type="scientific">Mycena pura</name>
    <dbReference type="NCBI Taxonomy" id="153505"/>
    <lineage>
        <taxon>Eukaryota</taxon>
        <taxon>Fungi</taxon>
        <taxon>Dikarya</taxon>
        <taxon>Basidiomycota</taxon>
        <taxon>Agaricomycotina</taxon>
        <taxon>Agaricomycetes</taxon>
        <taxon>Agaricomycetidae</taxon>
        <taxon>Agaricales</taxon>
        <taxon>Marasmiineae</taxon>
        <taxon>Mycenaceae</taxon>
        <taxon>Mycena</taxon>
    </lineage>
</organism>
<dbReference type="EMBL" id="JARJCW010000003">
    <property type="protein sequence ID" value="KAJ7226935.1"/>
    <property type="molecule type" value="Genomic_DNA"/>
</dbReference>
<protein>
    <recommendedName>
        <fullName evidence="3">HD domain-containing protein</fullName>
    </recommendedName>
</protein>
<comment type="caution">
    <text evidence="1">The sequence shown here is derived from an EMBL/GenBank/DDBJ whole genome shotgun (WGS) entry which is preliminary data.</text>
</comment>
<accession>A0AAD7E3M1</accession>
<reference evidence="1" key="1">
    <citation type="submission" date="2023-03" db="EMBL/GenBank/DDBJ databases">
        <title>Massive genome expansion in bonnet fungi (Mycena s.s.) driven by repeated elements and novel gene families across ecological guilds.</title>
        <authorList>
            <consortium name="Lawrence Berkeley National Laboratory"/>
            <person name="Harder C.B."/>
            <person name="Miyauchi S."/>
            <person name="Viragh M."/>
            <person name="Kuo A."/>
            <person name="Thoen E."/>
            <person name="Andreopoulos B."/>
            <person name="Lu D."/>
            <person name="Skrede I."/>
            <person name="Drula E."/>
            <person name="Henrissat B."/>
            <person name="Morin E."/>
            <person name="Kohler A."/>
            <person name="Barry K."/>
            <person name="LaButti K."/>
            <person name="Morin E."/>
            <person name="Salamov A."/>
            <person name="Lipzen A."/>
            <person name="Mereny Z."/>
            <person name="Hegedus B."/>
            <person name="Baldrian P."/>
            <person name="Stursova M."/>
            <person name="Weitz H."/>
            <person name="Taylor A."/>
            <person name="Grigoriev I.V."/>
            <person name="Nagy L.G."/>
            <person name="Martin F."/>
            <person name="Kauserud H."/>
        </authorList>
    </citation>
    <scope>NUCLEOTIDE SEQUENCE</scope>
    <source>
        <strain evidence="1">9144</strain>
    </source>
</reference>
<dbReference type="PANTHER" id="PTHR35569">
    <property type="entry name" value="CYANAMIDE HYDRATASE DDI2-RELATED"/>
    <property type="match status" value="1"/>
</dbReference>
<dbReference type="Proteomes" id="UP001219525">
    <property type="component" value="Unassembled WGS sequence"/>
</dbReference>
<dbReference type="SUPFAM" id="SSF109604">
    <property type="entry name" value="HD-domain/PDEase-like"/>
    <property type="match status" value="1"/>
</dbReference>
<sequence length="256" mass="28226">MPFPKTFDAYVPSDTQKFFTLAKLKPEYVPLETLRAVPLDPEHTASFDYAKKITPPAGFAHCIRCYYFSLAILHNGFPSGTPGVPQIPFAELAQRLYHACILHDLGWSTTAEAIAHPARATSFEIHGGIMAYEHLRVAAPALASDAASLGDVVQSIMLHTSQWPSGTSSATKMLLSLSAMFDLCGYDGPQPGSRAFELLVNRKTLQEIEKEFPRGGLYTEGLDYAKKEFAEKPDCLMSHFPGGLEGFTKLWRVPEE</sequence>
<evidence type="ECO:0000313" key="2">
    <source>
        <dbReference type="Proteomes" id="UP001219525"/>
    </source>
</evidence>
<keyword evidence="2" id="KW-1185">Reference proteome</keyword>
<name>A0AAD7E3M1_9AGAR</name>
<dbReference type="AlphaFoldDB" id="A0AAD7E3M1"/>
<evidence type="ECO:0008006" key="3">
    <source>
        <dbReference type="Google" id="ProtNLM"/>
    </source>
</evidence>
<gene>
    <name evidence="1" type="ORF">GGX14DRAFT_510454</name>
</gene>
<proteinExistence type="predicted"/>
<evidence type="ECO:0000313" key="1">
    <source>
        <dbReference type="EMBL" id="KAJ7226935.1"/>
    </source>
</evidence>